<name>A0A1D7UUX2_9LEPT</name>
<dbReference type="EMBL" id="CP015217">
    <property type="protein sequence ID" value="AOP33396.1"/>
    <property type="molecule type" value="Genomic_DNA"/>
</dbReference>
<sequence>MKKNIWILLFSLQIGCASTGYDRGPLPEVNPNKIVIDSEEIKHYLSLKPQLRLPFRVGVYFLDPEGSNYRIDAKNKSAILTSEENLKAEKIVSQMFLISASVYDLDSEREESRFKNYYPNRTRTLDGIKKIRILASRYGADAVLVIKSTPRYEQKPNILSLLYATILGIWIVPGSHGESTFTFEGTLWDVRNEYLYLTTESEASSSSTRPYGWIDEYSIVAESKEKAIREFSDELLKRFKSMK</sequence>
<dbReference type="AlphaFoldDB" id="A0A1D7UUX2"/>
<evidence type="ECO:0000313" key="2">
    <source>
        <dbReference type="Proteomes" id="UP000094197"/>
    </source>
</evidence>
<gene>
    <name evidence="1" type="ORF">A0128_05775</name>
</gene>
<dbReference type="OrthoDB" id="9777656at2"/>
<evidence type="ECO:0000313" key="1">
    <source>
        <dbReference type="EMBL" id="AOP33396.1"/>
    </source>
</evidence>
<evidence type="ECO:0008006" key="3">
    <source>
        <dbReference type="Google" id="ProtNLM"/>
    </source>
</evidence>
<organism evidence="1 2">
    <name type="scientific">Leptospira tipperaryensis</name>
    <dbReference type="NCBI Taxonomy" id="2564040"/>
    <lineage>
        <taxon>Bacteria</taxon>
        <taxon>Pseudomonadati</taxon>
        <taxon>Spirochaetota</taxon>
        <taxon>Spirochaetia</taxon>
        <taxon>Leptospirales</taxon>
        <taxon>Leptospiraceae</taxon>
        <taxon>Leptospira</taxon>
    </lineage>
</organism>
<dbReference type="Proteomes" id="UP000094197">
    <property type="component" value="Chromosome 1"/>
</dbReference>
<keyword evidence="2" id="KW-1185">Reference proteome</keyword>
<proteinExistence type="predicted"/>
<protein>
    <recommendedName>
        <fullName evidence="3">Lipoprotein</fullName>
    </recommendedName>
</protein>
<reference evidence="1 2" key="1">
    <citation type="submission" date="2016-04" db="EMBL/GenBank/DDBJ databases">
        <title>Complete genome seqeunce of Leptospira alstonii serovar Room22.</title>
        <authorList>
            <person name="Nally J.E."/>
            <person name="Bayles D.O."/>
            <person name="Hurley D."/>
            <person name="Fanning S."/>
            <person name="McMahon B.J."/>
            <person name="Arent Z."/>
        </authorList>
    </citation>
    <scope>NUCLEOTIDE SEQUENCE [LARGE SCALE GENOMIC DNA]</scope>
    <source>
        <strain evidence="1 2">GWTS #1</strain>
    </source>
</reference>
<accession>A0A1D7UUX2</accession>
<dbReference type="KEGG" id="laj:A0128_05775"/>
<dbReference type="RefSeq" id="WP_069606633.1">
    <property type="nucleotide sequence ID" value="NZ_CP015217.1"/>
</dbReference>